<dbReference type="SUPFAM" id="SSF53300">
    <property type="entry name" value="vWA-like"/>
    <property type="match status" value="1"/>
</dbReference>
<dbReference type="PIRSF" id="PIRSF010256">
    <property type="entry name" value="CoxE_vWa"/>
    <property type="match status" value="1"/>
</dbReference>
<organism evidence="2 3">
    <name type="scientific">Pelagibius litoralis</name>
    <dbReference type="NCBI Taxonomy" id="374515"/>
    <lineage>
        <taxon>Bacteria</taxon>
        <taxon>Pseudomonadati</taxon>
        <taxon>Pseudomonadota</taxon>
        <taxon>Alphaproteobacteria</taxon>
        <taxon>Rhodospirillales</taxon>
        <taxon>Rhodovibrionaceae</taxon>
        <taxon>Pelagibius</taxon>
    </lineage>
</organism>
<feature type="domain" description="VWFA" evidence="1">
    <location>
        <begin position="224"/>
        <end position="390"/>
    </location>
</feature>
<dbReference type="Gene3D" id="3.40.50.410">
    <property type="entry name" value="von Willebrand factor, type A domain"/>
    <property type="match status" value="1"/>
</dbReference>
<evidence type="ECO:0000259" key="1">
    <source>
        <dbReference type="SMART" id="SM00327"/>
    </source>
</evidence>
<dbReference type="Pfam" id="PF05762">
    <property type="entry name" value="VWA_CoxE"/>
    <property type="match status" value="1"/>
</dbReference>
<dbReference type="PANTHER" id="PTHR39338:SF6">
    <property type="entry name" value="BLL5662 PROTEIN"/>
    <property type="match status" value="1"/>
</dbReference>
<protein>
    <submittedName>
        <fullName evidence="2">VWA domain-containing protein</fullName>
    </submittedName>
</protein>
<dbReference type="AlphaFoldDB" id="A0A967CA48"/>
<evidence type="ECO:0000313" key="2">
    <source>
        <dbReference type="EMBL" id="NIA67109.1"/>
    </source>
</evidence>
<keyword evidence="3" id="KW-1185">Reference proteome</keyword>
<accession>A0A967CA48</accession>
<name>A0A967CA48_9PROT</name>
<comment type="caution">
    <text evidence="2">The sequence shown here is derived from an EMBL/GenBank/DDBJ whole genome shotgun (WGS) entry which is preliminary data.</text>
</comment>
<dbReference type="InterPro" id="IPR011195">
    <property type="entry name" value="UCP010256"/>
</dbReference>
<sequence>MAPSTQSETPPDGRLAENILYFARTLRAAGLPVGPGKVLDALQATATVGLSRREDFYWTLHAIFVNRRDQQELFDQAFHMFWRNPKILERVMSLLLPDITPLAGHHPDNAEELSRRLTDVLRPKGSEDDALREEQEQTEIDAVMTFSSKEILQEIDFEKMSGAELAEAKRAIQAMRLPIMEVPTRRFRPAQQGQRADLRATMRAGLRSGGDTIPLRWKRQRRRHPPLVVLCDISGSMSRYSRMLLHFMHAVTNDRDRVHSFVFGTRLTNITRHLRHKDVDVAVEKVSDTVVDWSGGTRIGACLHDFNRVWARRVLGQGAVLLLISDGLDRDNAEGLAGEIERLHKSCRRLIWLNPLLRYDAYEPKSMGAKAMIGHVDDFRTIHNLESLSELSTVLSRPAMRREEGLTSWQSKKR</sequence>
<dbReference type="CDD" id="cd00198">
    <property type="entry name" value="vWFA"/>
    <property type="match status" value="1"/>
</dbReference>
<dbReference type="Proteomes" id="UP000761264">
    <property type="component" value="Unassembled WGS sequence"/>
</dbReference>
<reference evidence="2" key="1">
    <citation type="submission" date="2020-03" db="EMBL/GenBank/DDBJ databases">
        <title>Genome of Pelagibius litoralis DSM 21314T.</title>
        <authorList>
            <person name="Wang G."/>
        </authorList>
    </citation>
    <scope>NUCLEOTIDE SEQUENCE</scope>
    <source>
        <strain evidence="2">DSM 21314</strain>
    </source>
</reference>
<dbReference type="InterPro" id="IPR002035">
    <property type="entry name" value="VWF_A"/>
</dbReference>
<dbReference type="EMBL" id="JAAQPH010000001">
    <property type="protein sequence ID" value="NIA67109.1"/>
    <property type="molecule type" value="Genomic_DNA"/>
</dbReference>
<gene>
    <name evidence="2" type="ORF">HBA54_00720</name>
</gene>
<dbReference type="PANTHER" id="PTHR39338">
    <property type="entry name" value="BLL5662 PROTEIN-RELATED"/>
    <property type="match status" value="1"/>
</dbReference>
<proteinExistence type="predicted"/>
<evidence type="ECO:0000313" key="3">
    <source>
        <dbReference type="Proteomes" id="UP000761264"/>
    </source>
</evidence>
<dbReference type="SMART" id="SM00327">
    <property type="entry name" value="VWA"/>
    <property type="match status" value="1"/>
</dbReference>
<dbReference type="InterPro" id="IPR036465">
    <property type="entry name" value="vWFA_dom_sf"/>
</dbReference>
<dbReference type="InterPro" id="IPR008912">
    <property type="entry name" value="Uncharacterised_CoxE"/>
</dbReference>